<keyword evidence="2" id="KW-0732">Signal</keyword>
<gene>
    <name evidence="4" type="ORF">SAPIO_CDS5720</name>
</gene>
<protein>
    <recommendedName>
        <fullName evidence="3">Intradiol ring-cleavage dioxygenases domain-containing protein</fullName>
    </recommendedName>
</protein>
<name>A0A084G594_PSEDA</name>
<dbReference type="PANTHER" id="PTHR34315:SF1">
    <property type="entry name" value="INTRADIOL RING-CLEAVAGE DIOXYGENASES DOMAIN-CONTAINING PROTEIN-RELATED"/>
    <property type="match status" value="1"/>
</dbReference>
<dbReference type="InterPro" id="IPR000627">
    <property type="entry name" value="Intradiol_dOase_C"/>
</dbReference>
<dbReference type="RefSeq" id="XP_016642305.1">
    <property type="nucleotide sequence ID" value="XM_016787990.1"/>
</dbReference>
<evidence type="ECO:0000313" key="5">
    <source>
        <dbReference type="Proteomes" id="UP000028545"/>
    </source>
</evidence>
<evidence type="ECO:0000256" key="2">
    <source>
        <dbReference type="SAM" id="SignalP"/>
    </source>
</evidence>
<dbReference type="OMA" id="SHANHDI"/>
<dbReference type="AlphaFoldDB" id="A0A084G594"/>
<feature type="region of interest" description="Disordered" evidence="1">
    <location>
        <begin position="366"/>
        <end position="433"/>
    </location>
</feature>
<feature type="chain" id="PRO_5001775308" description="Intradiol ring-cleavage dioxygenases domain-containing protein" evidence="2">
    <location>
        <begin position="21"/>
        <end position="433"/>
    </location>
</feature>
<evidence type="ECO:0000256" key="1">
    <source>
        <dbReference type="SAM" id="MobiDB-lite"/>
    </source>
</evidence>
<dbReference type="InterPro" id="IPR015889">
    <property type="entry name" value="Intradiol_dOase_core"/>
</dbReference>
<sequence>MKVTSLLTSLLLAPIVASHANHDIQQELIQRREFLENNKVNLNHCAEKLRKRGHDKRAIKRRSEITNKLRKRSNIKARQESDETVTWKHSHHSDEDYTFETDTSIVFSGNRSCILNPEVTEGPFYVAGGLVRQNIVDEQPGVPLAVDIQIIDVDTCEPVEGAYLEIWHCNSTGVYSGVLSEMNGVGSADPTNLDATFHRGYQPTDADGAAQFETVFPGHYQGRATHIHLMVHLDPEVRENNTIVNLDVAHVGQMYFDDDLIAEVEQFEPYTTNKMLLTPNANDFILAQEAAVTDPLSEYVLLGDSVEEGIFAWYSFGINTTLVRKVSAAATLYETGGESNPNAGGPGFGAPIGDLPDGFCIPAGGFPAPPGGDGQPGFPGGFQPPEGFEPPEGFPAIPVCEETGEPAEDEEPAEPEEPVEEEPEEPEEPSGDE</sequence>
<comment type="caution">
    <text evidence="4">The sequence shown here is derived from an EMBL/GenBank/DDBJ whole genome shotgun (WGS) entry which is preliminary data.</text>
</comment>
<dbReference type="HOGENOM" id="CLU_027719_0_1_1"/>
<dbReference type="CDD" id="cd03457">
    <property type="entry name" value="intradiol_dioxygenase_like"/>
    <property type="match status" value="1"/>
</dbReference>
<dbReference type="OrthoDB" id="121380at2759"/>
<dbReference type="KEGG" id="sapo:SAPIO_CDS5720"/>
<feature type="signal peptide" evidence="2">
    <location>
        <begin position="1"/>
        <end position="20"/>
    </location>
</feature>
<feature type="compositionally biased region" description="Low complexity" evidence="1">
    <location>
        <begin position="381"/>
        <end position="396"/>
    </location>
</feature>
<proteinExistence type="predicted"/>
<accession>A0A084G594</accession>
<dbReference type="PANTHER" id="PTHR34315">
    <property type="match status" value="1"/>
</dbReference>
<evidence type="ECO:0000313" key="4">
    <source>
        <dbReference type="EMBL" id="KEZ42506.1"/>
    </source>
</evidence>
<dbReference type="EMBL" id="JOWA01000099">
    <property type="protein sequence ID" value="KEZ42506.1"/>
    <property type="molecule type" value="Genomic_DNA"/>
</dbReference>
<evidence type="ECO:0000259" key="3">
    <source>
        <dbReference type="Pfam" id="PF00775"/>
    </source>
</evidence>
<dbReference type="Pfam" id="PF00775">
    <property type="entry name" value="Dioxygenase_C"/>
    <property type="match status" value="1"/>
</dbReference>
<dbReference type="GO" id="GO:0008199">
    <property type="term" value="F:ferric iron binding"/>
    <property type="evidence" value="ECO:0007669"/>
    <property type="project" value="InterPro"/>
</dbReference>
<dbReference type="SUPFAM" id="SSF49482">
    <property type="entry name" value="Aromatic compound dioxygenase"/>
    <property type="match status" value="1"/>
</dbReference>
<reference evidence="4 5" key="1">
    <citation type="journal article" date="2014" name="Genome Announc.">
        <title>Draft genome sequence of the pathogenic fungus Scedosporium apiospermum.</title>
        <authorList>
            <person name="Vandeputte P."/>
            <person name="Ghamrawi S."/>
            <person name="Rechenmann M."/>
            <person name="Iltis A."/>
            <person name="Giraud S."/>
            <person name="Fleury M."/>
            <person name="Thornton C."/>
            <person name="Delhaes L."/>
            <person name="Meyer W."/>
            <person name="Papon N."/>
            <person name="Bouchara J.P."/>
        </authorList>
    </citation>
    <scope>NUCLEOTIDE SEQUENCE [LARGE SCALE GENOMIC DNA]</scope>
    <source>
        <strain evidence="4 5">IHEM 14462</strain>
    </source>
</reference>
<dbReference type="GO" id="GO:0016702">
    <property type="term" value="F:oxidoreductase activity, acting on single donors with incorporation of molecular oxygen, incorporation of two atoms of oxygen"/>
    <property type="evidence" value="ECO:0007669"/>
    <property type="project" value="InterPro"/>
</dbReference>
<keyword evidence="5" id="KW-1185">Reference proteome</keyword>
<organism evidence="4 5">
    <name type="scientific">Pseudallescheria apiosperma</name>
    <name type="common">Scedosporium apiospermum</name>
    <dbReference type="NCBI Taxonomy" id="563466"/>
    <lineage>
        <taxon>Eukaryota</taxon>
        <taxon>Fungi</taxon>
        <taxon>Dikarya</taxon>
        <taxon>Ascomycota</taxon>
        <taxon>Pezizomycotina</taxon>
        <taxon>Sordariomycetes</taxon>
        <taxon>Hypocreomycetidae</taxon>
        <taxon>Microascales</taxon>
        <taxon>Microascaceae</taxon>
        <taxon>Scedosporium</taxon>
    </lineage>
</organism>
<feature type="compositionally biased region" description="Gly residues" evidence="1">
    <location>
        <begin position="371"/>
        <end position="380"/>
    </location>
</feature>
<dbReference type="GeneID" id="27724792"/>
<dbReference type="Gene3D" id="2.60.130.10">
    <property type="entry name" value="Aromatic compound dioxygenase"/>
    <property type="match status" value="1"/>
</dbReference>
<dbReference type="VEuPathDB" id="FungiDB:SAPIO_CDS5720"/>
<feature type="compositionally biased region" description="Acidic residues" evidence="1">
    <location>
        <begin position="402"/>
        <end position="433"/>
    </location>
</feature>
<feature type="domain" description="Intradiol ring-cleavage dioxygenases" evidence="3">
    <location>
        <begin position="127"/>
        <end position="224"/>
    </location>
</feature>
<dbReference type="Proteomes" id="UP000028545">
    <property type="component" value="Unassembled WGS sequence"/>
</dbReference>